<dbReference type="CTD" id="201164"/>
<reference evidence="14" key="1">
    <citation type="submission" date="2025-08" db="UniProtKB">
        <authorList>
            <consortium name="Ensembl"/>
        </authorList>
    </citation>
    <scope>IDENTIFICATION</scope>
</reference>
<dbReference type="RefSeq" id="XP_021179774.1">
    <property type="nucleotide sequence ID" value="XM_021324099.2"/>
</dbReference>
<dbReference type="GeneID" id="105936671"/>
<dbReference type="InterPro" id="IPR001736">
    <property type="entry name" value="PLipase_D/transphosphatidylase"/>
</dbReference>
<dbReference type="GO" id="GO:0034587">
    <property type="term" value="P:piRNA processing"/>
    <property type="evidence" value="ECO:0007669"/>
    <property type="project" value="TreeGrafter"/>
</dbReference>
<dbReference type="Pfam" id="PF13091">
    <property type="entry name" value="PLDc_2"/>
    <property type="match status" value="1"/>
</dbReference>
<keyword evidence="4" id="KW-0469">Meiosis</keyword>
<dbReference type="PROSITE" id="PS50035">
    <property type="entry name" value="PLD"/>
    <property type="match status" value="1"/>
</dbReference>
<dbReference type="InterPro" id="IPR051406">
    <property type="entry name" value="PLD_domain"/>
</dbReference>
<dbReference type="GO" id="GO:0016042">
    <property type="term" value="P:lipid catabolic process"/>
    <property type="evidence" value="ECO:0007669"/>
    <property type="project" value="UniProtKB-KW"/>
</dbReference>
<dbReference type="RefSeq" id="XP_035992725.1">
    <property type="nucleotide sequence ID" value="XM_036136832.1"/>
</dbReference>
<feature type="transmembrane region" description="Helical" evidence="12">
    <location>
        <begin position="6"/>
        <end position="26"/>
    </location>
</feature>
<name>A0A3Q2QHS3_FUNHE</name>
<evidence type="ECO:0000256" key="2">
    <source>
        <dbReference type="ARBA" id="ARBA00022963"/>
    </source>
</evidence>
<dbReference type="Ensembl" id="ENSFHET00000001248.1">
    <property type="protein sequence ID" value="ENSFHEP00000026998.1"/>
    <property type="gene ID" value="ENSFHEG00000010180.1"/>
</dbReference>
<evidence type="ECO:0000256" key="3">
    <source>
        <dbReference type="ARBA" id="ARBA00023098"/>
    </source>
</evidence>
<dbReference type="RefSeq" id="XP_021179776.1">
    <property type="nucleotide sequence ID" value="XM_021324101.2"/>
</dbReference>
<proteinExistence type="inferred from homology"/>
<dbReference type="Proteomes" id="UP000265000">
    <property type="component" value="Unplaced"/>
</dbReference>
<keyword evidence="1" id="KW-0378">Hydrolase</keyword>
<dbReference type="Gene3D" id="3.30.870.10">
    <property type="entry name" value="Endonuclease Chain A"/>
    <property type="match status" value="1"/>
</dbReference>
<dbReference type="GO" id="GO:0005739">
    <property type="term" value="C:mitochondrion"/>
    <property type="evidence" value="ECO:0007669"/>
    <property type="project" value="TreeGrafter"/>
</dbReference>
<keyword evidence="12" id="KW-1133">Transmembrane helix</keyword>
<dbReference type="InterPro" id="IPR025202">
    <property type="entry name" value="PLD-like_dom"/>
</dbReference>
<keyword evidence="2" id="KW-0442">Lipid degradation</keyword>
<evidence type="ECO:0000256" key="4">
    <source>
        <dbReference type="ARBA" id="ARBA00023254"/>
    </source>
</evidence>
<dbReference type="GeneTree" id="ENSGT00390000004368"/>
<keyword evidence="15" id="KW-1185">Reference proteome</keyword>
<evidence type="ECO:0000256" key="11">
    <source>
        <dbReference type="ARBA" id="ARBA00048101"/>
    </source>
</evidence>
<evidence type="ECO:0000259" key="13">
    <source>
        <dbReference type="PROSITE" id="PS50035"/>
    </source>
</evidence>
<keyword evidence="12" id="KW-0812">Transmembrane</keyword>
<evidence type="ECO:0000256" key="5">
    <source>
        <dbReference type="ARBA" id="ARBA00038012"/>
    </source>
</evidence>
<evidence type="ECO:0000256" key="7">
    <source>
        <dbReference type="ARBA" id="ARBA00041680"/>
    </source>
</evidence>
<dbReference type="STRING" id="8078.ENSFHEP00000026998"/>
<keyword evidence="3" id="KW-0443">Lipid metabolism</keyword>
<evidence type="ECO:0000256" key="1">
    <source>
        <dbReference type="ARBA" id="ARBA00022801"/>
    </source>
</evidence>
<reference evidence="14" key="2">
    <citation type="submission" date="2025-09" db="UniProtKB">
        <authorList>
            <consortium name="Ensembl"/>
        </authorList>
    </citation>
    <scope>IDENTIFICATION</scope>
</reference>
<dbReference type="PANTHER" id="PTHR43856:SF1">
    <property type="entry name" value="MITOCHONDRIAL CARDIOLIPIN HYDROLASE"/>
    <property type="match status" value="1"/>
</dbReference>
<evidence type="ECO:0000256" key="10">
    <source>
        <dbReference type="ARBA" id="ARBA00043167"/>
    </source>
</evidence>
<comment type="similarity">
    <text evidence="5">Belongs to the phospholipase D family. MitoPLD/Zucchini subfamily.</text>
</comment>
<protein>
    <recommendedName>
        <fullName evidence="6">Mitochondrial cardiolipin hydrolase</fullName>
    </recommendedName>
    <alternativeName>
        <fullName evidence="8">Choline phosphatase 6</fullName>
    </alternativeName>
    <alternativeName>
        <fullName evidence="10">Mitochondrial phospholipase</fullName>
    </alternativeName>
    <alternativeName>
        <fullName evidence="9">Phosphatidylcholine-hydrolyzing phospholipase D6</fullName>
    </alternativeName>
    <alternativeName>
        <fullName evidence="7">Phospholipase D6</fullName>
    </alternativeName>
</protein>
<dbReference type="CDD" id="cd09171">
    <property type="entry name" value="PLDc_vPLD6_like"/>
    <property type="match status" value="1"/>
</dbReference>
<dbReference type="GO" id="GO:0051321">
    <property type="term" value="P:meiotic cell cycle"/>
    <property type="evidence" value="ECO:0007669"/>
    <property type="project" value="UniProtKB-KW"/>
</dbReference>
<evidence type="ECO:0000256" key="8">
    <source>
        <dbReference type="ARBA" id="ARBA00042226"/>
    </source>
</evidence>
<organism evidence="14 15">
    <name type="scientific">Fundulus heteroclitus</name>
    <name type="common">Killifish</name>
    <name type="synonym">Mummichog</name>
    <dbReference type="NCBI Taxonomy" id="8078"/>
    <lineage>
        <taxon>Eukaryota</taxon>
        <taxon>Metazoa</taxon>
        <taxon>Chordata</taxon>
        <taxon>Craniata</taxon>
        <taxon>Vertebrata</taxon>
        <taxon>Euteleostomi</taxon>
        <taxon>Actinopterygii</taxon>
        <taxon>Neopterygii</taxon>
        <taxon>Teleostei</taxon>
        <taxon>Neoteleostei</taxon>
        <taxon>Acanthomorphata</taxon>
        <taxon>Ovalentaria</taxon>
        <taxon>Atherinomorphae</taxon>
        <taxon>Cyprinodontiformes</taxon>
        <taxon>Fundulidae</taxon>
        <taxon>Fundulus</taxon>
    </lineage>
</organism>
<dbReference type="PANTHER" id="PTHR43856">
    <property type="entry name" value="CARDIOLIPIN HYDROLASE"/>
    <property type="match status" value="1"/>
</dbReference>
<evidence type="ECO:0000256" key="9">
    <source>
        <dbReference type="ARBA" id="ARBA00043135"/>
    </source>
</evidence>
<accession>A0A3Q2QHS3</accession>
<dbReference type="GO" id="GO:0016891">
    <property type="term" value="F:RNA endonuclease activity producing 5'-phosphomonoesters, hydrolytic mechanism"/>
    <property type="evidence" value="ECO:0007669"/>
    <property type="project" value="TreeGrafter"/>
</dbReference>
<keyword evidence="12" id="KW-0472">Membrane</keyword>
<sequence>MWRVKVVGLGVVALSLSLELLGWLFGRVRHRRPLNKVLFFPSKVACLEHLFSPKTARSCFCPLPHGVETSFSRLLRHLLSASSSLDLCVFSFSNMDLSRAVLLLHQKGVTIRVLGDKDYSAITGSQIGVLRKAGICVRCDSGSVHMHHKFAVVDGRLLITGSLNWTLQAVQSNRENILITDEAELVQPFIEEFHRLWALNDPARLYKQL</sequence>
<evidence type="ECO:0000256" key="12">
    <source>
        <dbReference type="SAM" id="Phobius"/>
    </source>
</evidence>
<comment type="catalytic activity">
    <reaction evidence="11">
        <text>a cardiolipin + H2O = a 1,2-diacyl-sn-glycero-3-phospho-(1'-sn-glycerol) + a 1,2-diacyl-sn-glycero-3-phosphate + H(+)</text>
        <dbReference type="Rhea" id="RHEA:44884"/>
        <dbReference type="ChEBI" id="CHEBI:15377"/>
        <dbReference type="ChEBI" id="CHEBI:15378"/>
        <dbReference type="ChEBI" id="CHEBI:58608"/>
        <dbReference type="ChEBI" id="CHEBI:62237"/>
        <dbReference type="ChEBI" id="CHEBI:64716"/>
    </reaction>
    <physiologicalReaction direction="left-to-right" evidence="11">
        <dbReference type="Rhea" id="RHEA:44885"/>
    </physiologicalReaction>
</comment>
<feature type="domain" description="PLD phosphodiesterase" evidence="13">
    <location>
        <begin position="142"/>
        <end position="169"/>
    </location>
</feature>
<dbReference type="SUPFAM" id="SSF56024">
    <property type="entry name" value="Phospholipase D/nuclease"/>
    <property type="match status" value="1"/>
</dbReference>
<evidence type="ECO:0000313" key="15">
    <source>
        <dbReference type="Proteomes" id="UP000265000"/>
    </source>
</evidence>
<evidence type="ECO:0000256" key="6">
    <source>
        <dbReference type="ARBA" id="ARBA00040549"/>
    </source>
</evidence>
<dbReference type="AlphaFoldDB" id="A0A3Q2QHS3"/>
<evidence type="ECO:0000313" key="14">
    <source>
        <dbReference type="Ensembl" id="ENSFHEP00000026998.1"/>
    </source>
</evidence>